<proteinExistence type="predicted"/>
<evidence type="ECO:0000256" key="1">
    <source>
        <dbReference type="SAM" id="MobiDB-lite"/>
    </source>
</evidence>
<dbReference type="AlphaFoldDB" id="A0A6A5S6F2"/>
<feature type="region of interest" description="Disordered" evidence="1">
    <location>
        <begin position="1"/>
        <end position="32"/>
    </location>
</feature>
<name>A0A6A5S6F2_9PLEO</name>
<keyword evidence="3" id="KW-1185">Reference proteome</keyword>
<evidence type="ECO:0000313" key="2">
    <source>
        <dbReference type="EMBL" id="KAF1936241.1"/>
    </source>
</evidence>
<dbReference type="EMBL" id="ML976201">
    <property type="protein sequence ID" value="KAF1936241.1"/>
    <property type="molecule type" value="Genomic_DNA"/>
</dbReference>
<feature type="region of interest" description="Disordered" evidence="1">
    <location>
        <begin position="277"/>
        <end position="327"/>
    </location>
</feature>
<evidence type="ECO:0000313" key="3">
    <source>
        <dbReference type="Proteomes" id="UP000800038"/>
    </source>
</evidence>
<dbReference type="Proteomes" id="UP000800038">
    <property type="component" value="Unassembled WGS sequence"/>
</dbReference>
<protein>
    <submittedName>
        <fullName evidence="2">Uncharacterized protein</fullName>
    </submittedName>
</protein>
<dbReference type="OrthoDB" id="3785839at2759"/>
<sequence>MDPSQRYEGALADGHSPISLDDVPATAPRRDAANPFGVPAHHVHEPGADIFSEAWNSSPGLQAGLLLLEAPTPPLPELELQQYQYQQQFQPILPTSWDSDHLHQDLYQPHFWSQDDALPQFSDTRQATASNPSTNISTPPGLDDAFHPLFQWIAQSRQPAHPSHISQRDYTKSFGTSYEAQHGTYSLEDLQVHGRQEIGQGLCAHPNCRQDNREDLQSGLTRRPINVAEAPPRLHPFAKILHSPDQPRPAPAPPIQQWPLRREGVDKETLRKQEIYRQKGAARRQSITSSTSTSTPGNIALTPRKGPGTRKRKGGIIADLVPPTPPPPLRHSYGYHGYDLDPQQPHFKTMDPASQQQLYAADPSALYLPYQTYAAPSLFNAQPHLVAPPQPLDREAVHQPITSVYQAYLRPIKLYELDATSIYDFAQLFVEDYFNINIYSNAQYKWHAHTTTGFIKGGNRKSLLVLHNAANPFKWGNAVQSTTSIGVYGRYAHEHSEIHWTTVTPGLAHFVTASVEQGFVGLKQTWHVDMVKASDRRFHKAYWLAANMLPLKGLLNHRILAEKAHDALHEEEFAEDFVIGEEDLQTGWDGLDISVEESARIWQRLLDEIECGDVDAEWAEHIETGGTERDGSAACYS</sequence>
<gene>
    <name evidence="2" type="ORF">EJ02DRAFT_97415</name>
</gene>
<accession>A0A6A5S6F2</accession>
<reference evidence="2" key="1">
    <citation type="journal article" date="2020" name="Stud. Mycol.">
        <title>101 Dothideomycetes genomes: a test case for predicting lifestyles and emergence of pathogens.</title>
        <authorList>
            <person name="Haridas S."/>
            <person name="Albert R."/>
            <person name="Binder M."/>
            <person name="Bloem J."/>
            <person name="Labutti K."/>
            <person name="Salamov A."/>
            <person name="Andreopoulos B."/>
            <person name="Baker S."/>
            <person name="Barry K."/>
            <person name="Bills G."/>
            <person name="Bluhm B."/>
            <person name="Cannon C."/>
            <person name="Castanera R."/>
            <person name="Culley D."/>
            <person name="Daum C."/>
            <person name="Ezra D."/>
            <person name="Gonzalez J."/>
            <person name="Henrissat B."/>
            <person name="Kuo A."/>
            <person name="Liang C."/>
            <person name="Lipzen A."/>
            <person name="Lutzoni F."/>
            <person name="Magnuson J."/>
            <person name="Mondo S."/>
            <person name="Nolan M."/>
            <person name="Ohm R."/>
            <person name="Pangilinan J."/>
            <person name="Park H.-J."/>
            <person name="Ramirez L."/>
            <person name="Alfaro M."/>
            <person name="Sun H."/>
            <person name="Tritt A."/>
            <person name="Yoshinaga Y."/>
            <person name="Zwiers L.-H."/>
            <person name="Turgeon B."/>
            <person name="Goodwin S."/>
            <person name="Spatafora J."/>
            <person name="Crous P."/>
            <person name="Grigoriev I."/>
        </authorList>
    </citation>
    <scope>NUCLEOTIDE SEQUENCE</scope>
    <source>
        <strain evidence="2">CBS 161.51</strain>
    </source>
</reference>
<organism evidence="2 3">
    <name type="scientific">Clathrospora elynae</name>
    <dbReference type="NCBI Taxonomy" id="706981"/>
    <lineage>
        <taxon>Eukaryota</taxon>
        <taxon>Fungi</taxon>
        <taxon>Dikarya</taxon>
        <taxon>Ascomycota</taxon>
        <taxon>Pezizomycotina</taxon>
        <taxon>Dothideomycetes</taxon>
        <taxon>Pleosporomycetidae</taxon>
        <taxon>Pleosporales</taxon>
        <taxon>Diademaceae</taxon>
        <taxon>Clathrospora</taxon>
    </lineage>
</organism>